<evidence type="ECO:0000256" key="1">
    <source>
        <dbReference type="SAM" id="MobiDB-lite"/>
    </source>
</evidence>
<dbReference type="RefSeq" id="WP_145188625.1">
    <property type="nucleotide sequence ID" value="NZ_CP036290.1"/>
</dbReference>
<evidence type="ECO:0000313" key="3">
    <source>
        <dbReference type="EMBL" id="QDU85386.1"/>
    </source>
</evidence>
<dbReference type="AlphaFoldDB" id="A0A518D1M6"/>
<keyword evidence="2" id="KW-0812">Transmembrane</keyword>
<dbReference type="GO" id="GO:0003677">
    <property type="term" value="F:DNA binding"/>
    <property type="evidence" value="ECO:0007669"/>
    <property type="project" value="InterPro"/>
</dbReference>
<proteinExistence type="predicted"/>
<keyword evidence="2" id="KW-0472">Membrane</keyword>
<dbReference type="EMBL" id="CP036290">
    <property type="protein sequence ID" value="QDU85386.1"/>
    <property type="molecule type" value="Genomic_DNA"/>
</dbReference>
<feature type="compositionally biased region" description="Acidic residues" evidence="1">
    <location>
        <begin position="213"/>
        <end position="225"/>
    </location>
</feature>
<name>A0A518D1M6_9BACT</name>
<reference evidence="3 4" key="1">
    <citation type="submission" date="2019-02" db="EMBL/GenBank/DDBJ databases">
        <title>Deep-cultivation of Planctomycetes and their phenomic and genomic characterization uncovers novel biology.</title>
        <authorList>
            <person name="Wiegand S."/>
            <person name="Jogler M."/>
            <person name="Boedeker C."/>
            <person name="Pinto D."/>
            <person name="Vollmers J."/>
            <person name="Rivas-Marin E."/>
            <person name="Kohn T."/>
            <person name="Peeters S.H."/>
            <person name="Heuer A."/>
            <person name="Rast P."/>
            <person name="Oberbeckmann S."/>
            <person name="Bunk B."/>
            <person name="Jeske O."/>
            <person name="Meyerdierks A."/>
            <person name="Storesund J.E."/>
            <person name="Kallscheuer N."/>
            <person name="Luecker S."/>
            <person name="Lage O.M."/>
            <person name="Pohl T."/>
            <person name="Merkel B.J."/>
            <person name="Hornburger P."/>
            <person name="Mueller R.-W."/>
            <person name="Bruemmer F."/>
            <person name="Labrenz M."/>
            <person name="Spormann A.M."/>
            <person name="Op den Camp H."/>
            <person name="Overmann J."/>
            <person name="Amann R."/>
            <person name="Jetten M.S.M."/>
            <person name="Mascher T."/>
            <person name="Medema M.H."/>
            <person name="Devos D.P."/>
            <person name="Kaster A.-K."/>
            <person name="Ovreas L."/>
            <person name="Rohde M."/>
            <person name="Galperin M.Y."/>
            <person name="Jogler C."/>
        </authorList>
    </citation>
    <scope>NUCLEOTIDE SEQUENCE [LARGE SCALE GENOMIC DNA]</scope>
    <source>
        <strain evidence="3 4">Pla163</strain>
    </source>
</reference>
<protein>
    <recommendedName>
        <fullName evidence="5">Helix-turn-helix domain protein</fullName>
    </recommendedName>
</protein>
<accession>A0A518D1M6</accession>
<keyword evidence="2" id="KW-1133">Transmembrane helix</keyword>
<sequence>MTQQDEFFSFDEALDRLRLKEEELKRLVSEGEIRAFRDGETMKLRRTDVDTLRRELMGGDVVDLDDSTDEDLVLTDDFADPGMATEELTAADTMVEGTLMTEELDEFDDLEDLDELDDLEEEDEAEDAPKRRRIEAPVEPMNPLALAGVFMTSIILILAFPVLKNVNGGTSDIADSIAGTFVGAPPAEAPATPPADANKAAADETPTQNPFASDEDAADDGSSEE</sequence>
<organism evidence="3 4">
    <name type="scientific">Rohdeia mirabilis</name>
    <dbReference type="NCBI Taxonomy" id="2528008"/>
    <lineage>
        <taxon>Bacteria</taxon>
        <taxon>Pseudomonadati</taxon>
        <taxon>Planctomycetota</taxon>
        <taxon>Planctomycetia</taxon>
        <taxon>Planctomycetia incertae sedis</taxon>
        <taxon>Rohdeia</taxon>
    </lineage>
</organism>
<feature type="transmembrane region" description="Helical" evidence="2">
    <location>
        <begin position="141"/>
        <end position="163"/>
    </location>
</feature>
<dbReference type="OrthoDB" id="9987821at2"/>
<dbReference type="InterPro" id="IPR010093">
    <property type="entry name" value="SinI_DNA-bd"/>
</dbReference>
<evidence type="ECO:0000313" key="4">
    <source>
        <dbReference type="Proteomes" id="UP000319342"/>
    </source>
</evidence>
<evidence type="ECO:0008006" key="5">
    <source>
        <dbReference type="Google" id="ProtNLM"/>
    </source>
</evidence>
<feature type="region of interest" description="Disordered" evidence="1">
    <location>
        <begin position="182"/>
        <end position="225"/>
    </location>
</feature>
<feature type="compositionally biased region" description="Low complexity" evidence="1">
    <location>
        <begin position="194"/>
        <end position="206"/>
    </location>
</feature>
<keyword evidence="4" id="KW-1185">Reference proteome</keyword>
<gene>
    <name evidence="3" type="ORF">Pla163_25150</name>
</gene>
<dbReference type="NCBIfam" id="TIGR01764">
    <property type="entry name" value="excise"/>
    <property type="match status" value="1"/>
</dbReference>
<dbReference type="Proteomes" id="UP000319342">
    <property type="component" value="Chromosome"/>
</dbReference>
<evidence type="ECO:0000256" key="2">
    <source>
        <dbReference type="SAM" id="Phobius"/>
    </source>
</evidence>